<sequence length="424" mass="48411">MSGLEGVIMVNTVTNPKDAKRGSRKKLKSMITHNDGAHWSYIQPPYIDSNGDKYECSGKTLESCSLNLHGYTEREDERDTFSSGSAVGMMIGIGNVGENLENYYSGNTFLTRDGGITWKEVKKGVYMWEYGDQGSIIVLVNGKDNTNKLSYSVDEGETWVDYQFTDEAVTVEDISTVPSDNSLKFLLFTRVPLARGDKTKVFRIDFSQLLPNKCNLDLQHPDVDDFELWTPEHPFQKDRCLFGHEVQYYRKITGKLCRVGKKLNQPYTVVRNCPCTKQDYECDFNYFRDSSGACKLVRGYSEPDHSQICNADDAPDEYFLPTGYRKIALSTCEGGEELDKSSRALPCKGKEDEFYKKHPRPSWFSKFLLWLLIIATVLFVGNVAYKFYVNHKYGEIRLDEEGNFSVVENVGGRDAYLQQFKDYN</sequence>
<evidence type="ECO:0000313" key="1">
    <source>
        <dbReference type="EMBL" id="GME84806.1"/>
    </source>
</evidence>
<accession>A0ACB5TB94</accession>
<evidence type="ECO:0000313" key="2">
    <source>
        <dbReference type="Proteomes" id="UP001165064"/>
    </source>
</evidence>
<dbReference type="Proteomes" id="UP001165064">
    <property type="component" value="Unassembled WGS sequence"/>
</dbReference>
<keyword evidence="2" id="KW-1185">Reference proteome</keyword>
<name>A0ACB5TB94_AMBMO</name>
<gene>
    <name evidence="1" type="ORF">Amon02_000711300</name>
</gene>
<proteinExistence type="predicted"/>
<protein>
    <submittedName>
        <fullName evidence="1">Unnamed protein product</fullName>
    </submittedName>
</protein>
<comment type="caution">
    <text evidence="1">The sequence shown here is derived from an EMBL/GenBank/DDBJ whole genome shotgun (WGS) entry which is preliminary data.</text>
</comment>
<organism evidence="1 2">
    <name type="scientific">Ambrosiozyma monospora</name>
    <name type="common">Yeast</name>
    <name type="synonym">Endomycopsis monosporus</name>
    <dbReference type="NCBI Taxonomy" id="43982"/>
    <lineage>
        <taxon>Eukaryota</taxon>
        <taxon>Fungi</taxon>
        <taxon>Dikarya</taxon>
        <taxon>Ascomycota</taxon>
        <taxon>Saccharomycotina</taxon>
        <taxon>Pichiomycetes</taxon>
        <taxon>Pichiales</taxon>
        <taxon>Pichiaceae</taxon>
        <taxon>Ambrosiozyma</taxon>
    </lineage>
</organism>
<dbReference type="EMBL" id="BSXS01005785">
    <property type="protein sequence ID" value="GME84806.1"/>
    <property type="molecule type" value="Genomic_DNA"/>
</dbReference>
<reference evidence="1" key="1">
    <citation type="submission" date="2023-04" db="EMBL/GenBank/DDBJ databases">
        <title>Ambrosiozyma monospora NBRC 10751.</title>
        <authorList>
            <person name="Ichikawa N."/>
            <person name="Sato H."/>
            <person name="Tonouchi N."/>
        </authorList>
    </citation>
    <scope>NUCLEOTIDE SEQUENCE</scope>
    <source>
        <strain evidence="1">NBRC 10751</strain>
    </source>
</reference>